<dbReference type="EMBL" id="GL945428">
    <property type="protein sequence ID" value="EGO30335.1"/>
    <property type="molecule type" value="Genomic_DNA"/>
</dbReference>
<proteinExistence type="predicted"/>
<dbReference type="HOGENOM" id="CLU_2661395_0_0_1"/>
<accession>F8NDQ1</accession>
<organism>
    <name type="scientific">Serpula lacrymans var. lacrymans (strain S7.9)</name>
    <name type="common">Dry rot fungus</name>
    <dbReference type="NCBI Taxonomy" id="578457"/>
    <lineage>
        <taxon>Eukaryota</taxon>
        <taxon>Fungi</taxon>
        <taxon>Dikarya</taxon>
        <taxon>Basidiomycota</taxon>
        <taxon>Agaricomycotina</taxon>
        <taxon>Agaricomycetes</taxon>
        <taxon>Agaricomycetidae</taxon>
        <taxon>Boletales</taxon>
        <taxon>Coniophorineae</taxon>
        <taxon>Serpulaceae</taxon>
        <taxon>Serpula</taxon>
    </lineage>
</organism>
<sequence length="76" mass="8119">MAASSSTLIGLEGEPVSGLCIAPGGLSFCPFDIRDCRFDGVLAAGIRSITSFRPRRAPCRFVRRRVWAFGTGRGGD</sequence>
<reference evidence="1" key="1">
    <citation type="submission" date="2011-04" db="EMBL/GenBank/DDBJ databases">
        <title>Evolution of plant cell wall degrading machinery underlies the functional diversity of forest fungi.</title>
        <authorList>
            <consortium name="US DOE Joint Genome Institute (JGI-PGF)"/>
            <person name="Eastwood D.C."/>
            <person name="Floudas D."/>
            <person name="Binder M."/>
            <person name="Majcherczyk A."/>
            <person name="Schneider P."/>
            <person name="Aerts A."/>
            <person name="Asiegbu F.O."/>
            <person name="Baker S.E."/>
            <person name="Barry K."/>
            <person name="Bendiksby M."/>
            <person name="Blumentritt M."/>
            <person name="Coutinho P.M."/>
            <person name="Cullen D."/>
            <person name="Cullen D."/>
            <person name="Gathman A."/>
            <person name="Goodell B."/>
            <person name="Henrissat B."/>
            <person name="Ihrmark K."/>
            <person name="Kauserud H."/>
            <person name="Kohler A."/>
            <person name="LaButti K."/>
            <person name="Lapidus A."/>
            <person name="Lavin J.L."/>
            <person name="Lee Y.-H."/>
            <person name="Lindquist E."/>
            <person name="Lilly W."/>
            <person name="Lucas S."/>
            <person name="Morin E."/>
            <person name="Murat C."/>
            <person name="Oguiza J.A."/>
            <person name="Park J."/>
            <person name="Pisabarro A.G."/>
            <person name="Riley R."/>
            <person name="Rosling A."/>
            <person name="Salamov A."/>
            <person name="Schmidt O."/>
            <person name="Schmutz J."/>
            <person name="Skrede I."/>
            <person name="Stenlid J."/>
            <person name="Wiebenga A."/>
            <person name="Xie X."/>
            <person name="Kues U."/>
            <person name="Hibbett D.S."/>
            <person name="Hoffmeister D."/>
            <person name="Hogberg N."/>
            <person name="Martin F."/>
            <person name="Grigoriev I.V."/>
            <person name="Watkinson S.C."/>
        </authorList>
    </citation>
    <scope>NUCLEOTIDE SEQUENCE</scope>
    <source>
        <strain evidence="1">S7.9</strain>
    </source>
</reference>
<dbReference type="GeneID" id="18810596"/>
<name>F8NDQ1_SERL9</name>
<gene>
    <name evidence="1" type="ORF">SERLADRAFT_375570</name>
</gene>
<dbReference type="RefSeq" id="XP_007312219.1">
    <property type="nucleotide sequence ID" value="XM_007312157.1"/>
</dbReference>
<dbReference type="AlphaFoldDB" id="F8NDQ1"/>
<feature type="non-terminal residue" evidence="1">
    <location>
        <position position="76"/>
    </location>
</feature>
<protein>
    <submittedName>
        <fullName evidence="1">Uncharacterized protein</fullName>
    </submittedName>
</protein>
<dbReference type="KEGG" id="sla:SERLADRAFT_375570"/>
<evidence type="ECO:0000313" key="1">
    <source>
        <dbReference type="EMBL" id="EGO30335.1"/>
    </source>
</evidence>
<dbReference type="Proteomes" id="UP000008064">
    <property type="component" value="Unassembled WGS sequence"/>
</dbReference>